<feature type="region of interest" description="Disordered" evidence="2">
    <location>
        <begin position="400"/>
        <end position="434"/>
    </location>
</feature>
<dbReference type="Gene3D" id="3.60.21.10">
    <property type="match status" value="1"/>
</dbReference>
<proteinExistence type="inferred from homology"/>
<feature type="region of interest" description="Disordered" evidence="2">
    <location>
        <begin position="42"/>
        <end position="71"/>
    </location>
</feature>
<dbReference type="InterPro" id="IPR052169">
    <property type="entry name" value="CW_Biosynth-Accessory"/>
</dbReference>
<evidence type="ECO:0000259" key="3">
    <source>
        <dbReference type="SMART" id="SM00854"/>
    </source>
</evidence>
<feature type="domain" description="Capsule synthesis protein CapA" evidence="3">
    <location>
        <begin position="76"/>
        <end position="326"/>
    </location>
</feature>
<accession>A0ABX2A4M5</accession>
<protein>
    <submittedName>
        <fullName evidence="4">Poly-gamma-glutamate synthesis protein (Capsule biosynthesis protein)</fullName>
    </submittedName>
</protein>
<dbReference type="CDD" id="cd07381">
    <property type="entry name" value="MPP_CapA"/>
    <property type="match status" value="1"/>
</dbReference>
<comment type="caution">
    <text evidence="4">The sequence shown here is derived from an EMBL/GenBank/DDBJ whole genome shotgun (WGS) entry which is preliminary data.</text>
</comment>
<dbReference type="InterPro" id="IPR019079">
    <property type="entry name" value="Capsule_synth_CapA"/>
</dbReference>
<name>A0ABX2A4M5_9MICO</name>
<gene>
    <name evidence="4" type="ORF">HDG69_001426</name>
</gene>
<comment type="similarity">
    <text evidence="1">Belongs to the CapA family.</text>
</comment>
<dbReference type="PANTHER" id="PTHR33393:SF13">
    <property type="entry name" value="PGA BIOSYNTHESIS PROTEIN CAPA"/>
    <property type="match status" value="1"/>
</dbReference>
<dbReference type="Proteomes" id="UP000757540">
    <property type="component" value="Unassembled WGS sequence"/>
</dbReference>
<dbReference type="InterPro" id="IPR029052">
    <property type="entry name" value="Metallo-depent_PP-like"/>
</dbReference>
<keyword evidence="5" id="KW-1185">Reference proteome</keyword>
<sequence length="434" mass="44785">MQHRTPDRPAHARRLPRRPRPLGALLALVVAVLATAGACQALTGPTTEPPPTVTASPDVGTPKAAPPEPLPPATFTVLAAGDLLPHGPVVRSAGGGSDFGELLSGLDPWVDGADLALCHMEVPVAPEGTSPSGYPMFGAPAGMVDALAVQGWDGCSTASNHSVDRAYAGVVTTLDTFDDAGLGHVGTARSAEEQSAPQRYELDRSGRTISVAHLSATYGLNGLPMPAEAPWAVDLIDADRLVADARRAREDGADAVLVSLHAGVEYTEQLTDQQVEVVAELGASGAVDLVIGHHAHVPQRIDRVDGGPAGDGMWVAYGLGNLLSNQSAACCDSRTSNGVLLSATFTQERRSGPTLVTDVGWTATTVDIAAGHRVHALPDVLDDPGSTTLSGEQLALRQDQVAAAVQDAAAERRRPPASTGDEPVVLPRTDPTNG</sequence>
<reference evidence="4 5" key="1">
    <citation type="submission" date="2020-05" db="EMBL/GenBank/DDBJ databases">
        <title>Genomic Encyclopedia of Type Strains, Phase III (KMG-III): the genomes of soil and plant-associated and newly described type strains.</title>
        <authorList>
            <person name="Whitman W."/>
        </authorList>
    </citation>
    <scope>NUCLEOTIDE SEQUENCE [LARGE SCALE GENOMIC DNA]</scope>
    <source>
        <strain evidence="4 5">KCTC 19046</strain>
    </source>
</reference>
<evidence type="ECO:0000313" key="5">
    <source>
        <dbReference type="Proteomes" id="UP000757540"/>
    </source>
</evidence>
<dbReference type="EMBL" id="JABEZU010000001">
    <property type="protein sequence ID" value="NOV96873.1"/>
    <property type="molecule type" value="Genomic_DNA"/>
</dbReference>
<evidence type="ECO:0000256" key="1">
    <source>
        <dbReference type="ARBA" id="ARBA00005662"/>
    </source>
</evidence>
<organism evidence="4 5">
    <name type="scientific">Isoptericola halotolerans</name>
    <dbReference type="NCBI Taxonomy" id="300560"/>
    <lineage>
        <taxon>Bacteria</taxon>
        <taxon>Bacillati</taxon>
        <taxon>Actinomycetota</taxon>
        <taxon>Actinomycetes</taxon>
        <taxon>Micrococcales</taxon>
        <taxon>Promicromonosporaceae</taxon>
        <taxon>Isoptericola</taxon>
    </lineage>
</organism>
<dbReference type="SMART" id="SM00854">
    <property type="entry name" value="PGA_cap"/>
    <property type="match status" value="1"/>
</dbReference>
<dbReference type="PANTHER" id="PTHR33393">
    <property type="entry name" value="POLYGLUTAMINE SYNTHESIS ACCESSORY PROTEIN RV0574C-RELATED"/>
    <property type="match status" value="1"/>
</dbReference>
<dbReference type="SUPFAM" id="SSF56300">
    <property type="entry name" value="Metallo-dependent phosphatases"/>
    <property type="match status" value="1"/>
</dbReference>
<evidence type="ECO:0000313" key="4">
    <source>
        <dbReference type="EMBL" id="NOV96873.1"/>
    </source>
</evidence>
<dbReference type="RefSeq" id="WP_343036302.1">
    <property type="nucleotide sequence ID" value="NZ_BAAAML010000002.1"/>
</dbReference>
<evidence type="ECO:0000256" key="2">
    <source>
        <dbReference type="SAM" id="MobiDB-lite"/>
    </source>
</evidence>
<dbReference type="Pfam" id="PF09587">
    <property type="entry name" value="PGA_cap"/>
    <property type="match status" value="1"/>
</dbReference>